<organism evidence="2 3">
    <name type="scientific">Blautia pseudococcoides</name>
    <dbReference type="NCBI Taxonomy" id="1796616"/>
    <lineage>
        <taxon>Bacteria</taxon>
        <taxon>Bacillati</taxon>
        <taxon>Bacillota</taxon>
        <taxon>Clostridia</taxon>
        <taxon>Lachnospirales</taxon>
        <taxon>Lachnospiraceae</taxon>
        <taxon>Blautia</taxon>
    </lineage>
</organism>
<dbReference type="Proteomes" id="UP000092574">
    <property type="component" value="Chromosome"/>
</dbReference>
<dbReference type="AlphaFoldDB" id="A0A1C7IC76"/>
<evidence type="ECO:0000313" key="3">
    <source>
        <dbReference type="Proteomes" id="UP000092574"/>
    </source>
</evidence>
<name>A0A1C7IC76_9FIRM</name>
<feature type="compositionally biased region" description="Basic and acidic residues" evidence="1">
    <location>
        <begin position="23"/>
        <end position="45"/>
    </location>
</feature>
<dbReference type="KEGG" id="byl:A4V09_16955"/>
<protein>
    <submittedName>
        <fullName evidence="2">Uncharacterized protein</fullName>
    </submittedName>
</protein>
<sequence>MDKEEKTLQVSGDGQRNLRRCGAGHEGEGHHGCGEEHAEERHGCGEEHAEEHHGCGEEHAEEHHGCGEEHAEERHGCGEEHAEEHHGCGEEHAEEHHGCGEEYAEEHHKCGEEHAEERHGCGHAHVHEAHHTHVHEHHDGEVCECPSCTQKREKLYVTSLLQDNAVVVSAEYHTAADRERAGELLARYMEALAGEIDSGGGIIGHIKTSVEIQYVEMYSLTDKTVMKKTSELPELTLYMAAIVFCVKEEELRCLVRDMFRDMDRQLHER</sequence>
<gene>
    <name evidence="2" type="ORF">A4V09_16955</name>
</gene>
<keyword evidence="3" id="KW-1185">Reference proteome</keyword>
<feature type="region of interest" description="Disordered" evidence="1">
    <location>
        <begin position="1"/>
        <end position="45"/>
    </location>
</feature>
<accession>A0A1C7IC76</accession>
<evidence type="ECO:0000313" key="2">
    <source>
        <dbReference type="EMBL" id="ANU77286.1"/>
    </source>
</evidence>
<reference evidence="2" key="1">
    <citation type="submission" date="2017-04" db="EMBL/GenBank/DDBJ databases">
        <title>Complete Genome Sequences of Twelve Strains of a Stable Defined Moderately Diverse Mouse Microbiota 2 (sDMDMm2).</title>
        <authorList>
            <person name="Uchimura Y."/>
            <person name="Wyss M."/>
            <person name="Brugiroux S."/>
            <person name="Limenitakis J.P."/>
            <person name="Stecher B."/>
            <person name="McCoy K.D."/>
            <person name="Macpherson A.J."/>
        </authorList>
    </citation>
    <scope>NUCLEOTIDE SEQUENCE</scope>
    <source>
        <strain evidence="2">YL58</strain>
    </source>
</reference>
<dbReference type="STRING" id="1796616.A4V09_16955"/>
<dbReference type="OrthoDB" id="1976641at2"/>
<dbReference type="EMBL" id="CP015405">
    <property type="protein sequence ID" value="ANU77286.1"/>
    <property type="molecule type" value="Genomic_DNA"/>
</dbReference>
<proteinExistence type="predicted"/>
<dbReference type="RefSeq" id="WP_065543415.1">
    <property type="nucleotide sequence ID" value="NZ_CP015405.2"/>
</dbReference>
<evidence type="ECO:0000256" key="1">
    <source>
        <dbReference type="SAM" id="MobiDB-lite"/>
    </source>
</evidence>